<dbReference type="EMBL" id="AAMFMX010000024">
    <property type="protein sequence ID" value="EDG8425192.1"/>
    <property type="molecule type" value="Genomic_DNA"/>
</dbReference>
<evidence type="ECO:0000313" key="15">
    <source>
        <dbReference type="EMBL" id="EBO2757023.1"/>
    </source>
</evidence>
<dbReference type="EMBL" id="AAMJAQ010000027">
    <property type="protein sequence ID" value="EDH8543512.1"/>
    <property type="molecule type" value="Genomic_DNA"/>
</dbReference>
<evidence type="ECO:0000313" key="18">
    <source>
        <dbReference type="EMBL" id="ECB5815096.1"/>
    </source>
</evidence>
<dbReference type="EMBL" id="AAHYUR010000021">
    <property type="protein sequence ID" value="ECB8230387.1"/>
    <property type="molecule type" value="Genomic_DNA"/>
</dbReference>
<evidence type="ECO:0000313" key="5">
    <source>
        <dbReference type="EMBL" id="EBM9688649.1"/>
    </source>
</evidence>
<dbReference type="EMBL" id="AAMHWT010000022">
    <property type="protein sequence ID" value="EDH5129846.1"/>
    <property type="molecule type" value="Genomic_DNA"/>
</dbReference>
<dbReference type="EMBL" id="AAMFMM010000027">
    <property type="protein sequence ID" value="EDG8352132.1"/>
    <property type="molecule type" value="Genomic_DNA"/>
</dbReference>
<dbReference type="EMBL" id="AAGHSH010000032">
    <property type="protein sequence ID" value="EBO1896523.1"/>
    <property type="molecule type" value="Genomic_DNA"/>
</dbReference>
<dbReference type="EMBL" id="AAKYEZ010000022">
    <property type="protein sequence ID" value="ECW9637987.1"/>
    <property type="molecule type" value="Genomic_DNA"/>
</dbReference>
<evidence type="ECO:0000313" key="21">
    <source>
        <dbReference type="EMBL" id="ECW9637987.1"/>
    </source>
</evidence>
<dbReference type="AlphaFoldDB" id="A0A5Q7EIZ6"/>
<organism evidence="43 44">
    <name type="scientific">Salmonella enterica subsp. enterica serovar Kentucky</name>
    <dbReference type="NCBI Taxonomy" id="192955"/>
    <lineage>
        <taxon>Bacteria</taxon>
        <taxon>Pseudomonadati</taxon>
        <taxon>Pseudomonadota</taxon>
        <taxon>Gammaproteobacteria</taxon>
        <taxon>Enterobacterales</taxon>
        <taxon>Enterobacteriaceae</taxon>
        <taxon>Salmonella</taxon>
    </lineage>
</organism>
<evidence type="ECO:0000313" key="16">
    <source>
        <dbReference type="EMBL" id="EBO2913752.1"/>
    </source>
</evidence>
<evidence type="ECO:0000313" key="35">
    <source>
        <dbReference type="EMBL" id="EDH7234009.1"/>
    </source>
</evidence>
<dbReference type="EMBL" id="AAGHTB010000026">
    <property type="protein sequence ID" value="EBO2050869.1"/>
    <property type="molecule type" value="Genomic_DNA"/>
</dbReference>
<dbReference type="EMBL" id="AAMIVI010000028">
    <property type="protein sequence ID" value="EDH7971490.1"/>
    <property type="molecule type" value="Genomic_DNA"/>
</dbReference>
<dbReference type="EMBL" id="AAMLHW010000021">
    <property type="protein sequence ID" value="EDI5306731.1"/>
    <property type="molecule type" value="Genomic_DNA"/>
</dbReference>
<dbReference type="EMBL" id="AALOUC010000027">
    <property type="protein sequence ID" value="EDB8289569.1"/>
    <property type="molecule type" value="Genomic_DNA"/>
</dbReference>
<dbReference type="EMBL" id="AAGJTV010000034">
    <property type="protein sequence ID" value="EBO8341154.1"/>
    <property type="molecule type" value="Genomic_DNA"/>
</dbReference>
<dbReference type="EMBL" id="AAGEON010000019">
    <property type="protein sequence ID" value="EBN0512464.1"/>
    <property type="molecule type" value="Genomic_DNA"/>
</dbReference>
<evidence type="ECO:0000313" key="30">
    <source>
        <dbReference type="EMBL" id="EDG7392042.1"/>
    </source>
</evidence>
<dbReference type="EMBL" id="AAMLTI010000029">
    <property type="protein sequence ID" value="EDI6915237.1"/>
    <property type="molecule type" value="Genomic_DNA"/>
</dbReference>
<dbReference type="EMBL" id="AAMHPQ010000022">
    <property type="protein sequence ID" value="EDH4307894.1"/>
    <property type="molecule type" value="Genomic_DNA"/>
</dbReference>
<evidence type="ECO:0000313" key="12">
    <source>
        <dbReference type="EMBL" id="EBO2050869.1"/>
    </source>
</evidence>
<dbReference type="EMBL" id="AAMFEG010000022">
    <property type="protein sequence ID" value="EDG7392042.1"/>
    <property type="molecule type" value="Genomic_DNA"/>
</dbReference>
<evidence type="ECO:0000313" key="40">
    <source>
        <dbReference type="EMBL" id="EDI4077751.1"/>
    </source>
</evidence>
<dbReference type="EMBL" id="AAGDVA010000024">
    <property type="protein sequence ID" value="EBM8192246.1"/>
    <property type="molecule type" value="Genomic_DNA"/>
</dbReference>
<evidence type="ECO:0000313" key="14">
    <source>
        <dbReference type="EMBL" id="EBO2526482.1"/>
    </source>
</evidence>
<evidence type="ECO:0000313" key="38">
    <source>
        <dbReference type="EMBL" id="EDI2827299.1"/>
    </source>
</evidence>
<evidence type="ECO:0000313" key="19">
    <source>
        <dbReference type="EMBL" id="ECB8230387.1"/>
    </source>
</evidence>
<dbReference type="EMBL" id="AALNXO010000015">
    <property type="protein sequence ID" value="EDB5653188.1"/>
    <property type="molecule type" value="Genomic_DNA"/>
</dbReference>
<dbReference type="EMBL" id="AAMCZO010000015">
    <property type="protein sequence ID" value="EDG1030282.1"/>
    <property type="molecule type" value="Genomic_DNA"/>
</dbReference>
<evidence type="ECO:0000313" key="4">
    <source>
        <dbReference type="EMBL" id="EBM8871008.1"/>
    </source>
</evidence>
<accession>A0A5Q7EIZ6</accession>
<reference evidence="43" key="5">
    <citation type="submission" date="2019-03" db="EMBL/GenBank/DDBJ databases">
        <authorList>
            <person name="Levent G."/>
            <person name="Schlochtermeier A."/>
            <person name="Ives S.E."/>
            <person name="Norman K.N."/>
            <person name="Lawhon S.D."/>
            <person name="Loneragan G.H."/>
            <person name="Anderson R.C."/>
            <person name="Scott H.M."/>
        </authorList>
    </citation>
    <scope>NUCLEOTIDE SEQUENCE</scope>
    <source>
        <strain evidence="43">ME2L-19-11</strain>
    </source>
</reference>
<evidence type="ECO:0000313" key="1">
    <source>
        <dbReference type="EMBL" id="EBM8101387.1"/>
    </source>
</evidence>
<evidence type="ECO:0000313" key="17">
    <source>
        <dbReference type="EMBL" id="EBO8341154.1"/>
    </source>
</evidence>
<proteinExistence type="predicted"/>
<dbReference type="EMBL" id="AAKWYY010000004">
    <property type="protein sequence ID" value="ECW6042750.1"/>
    <property type="molecule type" value="Genomic_DNA"/>
</dbReference>
<evidence type="ECO:0000313" key="32">
    <source>
        <dbReference type="EMBL" id="EDG8425192.1"/>
    </source>
</evidence>
<evidence type="ECO:0000313" key="23">
    <source>
        <dbReference type="EMBL" id="EDB5653188.1"/>
    </source>
</evidence>
<dbReference type="EMBL" id="AAGHZM010000028">
    <property type="protein sequence ID" value="EBO2757023.1"/>
    <property type="molecule type" value="Genomic_DNA"/>
</dbReference>
<protein>
    <submittedName>
        <fullName evidence="43">Uncharacterized protein</fullName>
    </submittedName>
</protein>
<evidence type="ECO:0000313" key="37">
    <source>
        <dbReference type="EMBL" id="EDH8543512.1"/>
    </source>
</evidence>
<evidence type="ECO:0000313" key="3">
    <source>
        <dbReference type="EMBL" id="EBM8422584.1"/>
    </source>
</evidence>
<dbReference type="Proteomes" id="UP000839723">
    <property type="component" value="Unassembled WGS sequence"/>
</dbReference>
<dbReference type="EMBL" id="AAMIOR010000025">
    <property type="protein sequence ID" value="EDH7234009.1"/>
    <property type="molecule type" value="Genomic_DNA"/>
</dbReference>
<evidence type="ECO:0000313" key="31">
    <source>
        <dbReference type="EMBL" id="EDG8352132.1"/>
    </source>
</evidence>
<comment type="caution">
    <text evidence="43">The sequence shown here is derived from an EMBL/GenBank/DDBJ whole genome shotgun (WGS) entry which is preliminary data.</text>
</comment>
<evidence type="ECO:0000313" key="43">
    <source>
        <dbReference type="EMBL" id="KAA8312208.1"/>
    </source>
</evidence>
<dbReference type="EMBL" id="AALKSI010000031">
    <property type="protein sequence ID" value="EDA6269554.1"/>
    <property type="molecule type" value="Genomic_DNA"/>
</dbReference>
<dbReference type="EMBL" id="AAGFNW010000023">
    <property type="protein sequence ID" value="EBN3585018.1"/>
    <property type="molecule type" value="Genomic_DNA"/>
</dbReference>
<reference evidence="20" key="2">
    <citation type="submission" date="2018-07" db="EMBL/GenBank/DDBJ databases">
        <authorList>
            <consortium name="GenomeTrakr network: Whole genome sequencing for foodborne pathogen traceback"/>
        </authorList>
    </citation>
    <scope>NUCLEOTIDE SEQUENCE</scope>
    <source>
        <strain evidence="20">15MN00359</strain>
        <strain evidence="6">CVM-N15245</strain>
        <strain evidence="5">FL-NRM019</strain>
        <strain evidence="9">FSIS11807908</strain>
        <strain evidence="8">FSIS11814114</strain>
        <strain evidence="17">FSIS11814883</strain>
        <strain evidence="2">FSIS11918347</strain>
        <strain evidence="11">FSIS11918574</strain>
        <strain evidence="12">FSIS11918976</strain>
        <strain evidence="29">FSIS1700275</strain>
        <strain evidence="30">FSIS1700278</strain>
        <strain evidence="32">FSIS1700345</strain>
        <strain evidence="31">FSIS1700407</strain>
        <strain evidence="33">FSIS1700727</strain>
        <strain evidence="34">FSIS1700879</strain>
        <strain evidence="37">FSIS1701118</strain>
        <strain evidence="36">FSIS1701206</strain>
        <strain evidence="38">FSIS1701380</strain>
        <strain evidence="40">FSIS1701544</strain>
        <strain evidence="39">FSIS1702151</strain>
        <strain evidence="41">FSIS1702153</strain>
        <strain evidence="42">FSIS1702286</strain>
        <strain evidence="27">FSIS1709877</strain>
        <strain evidence="10">FSIS21823107</strain>
        <strain evidence="1">FSIS21923521</strain>
        <strain evidence="18">FSIS21923565</strain>
        <strain evidence="13">FSIS21924037</strain>
        <strain evidence="4">FSIS21924041</strain>
        <strain evidence="14">FSIS21924118</strain>
        <strain evidence="15">FSIS21924205</strain>
        <strain evidence="3">FSIS31901700</strain>
        <strain evidence="7">NY-N19883</strain>
        <strain evidence="16">WAPHL_SAL-A00479</strain>
    </source>
</reference>
<evidence type="ECO:0000313" key="41">
    <source>
        <dbReference type="EMBL" id="EDI5306731.1"/>
    </source>
</evidence>
<evidence type="ECO:0000313" key="33">
    <source>
        <dbReference type="EMBL" id="EDH4307894.1"/>
    </source>
</evidence>
<dbReference type="Proteomes" id="UP000839916">
    <property type="component" value="Unassembled WGS sequence"/>
</dbReference>
<evidence type="ECO:0000313" key="8">
    <source>
        <dbReference type="EMBL" id="EBO1204348.1"/>
    </source>
</evidence>
<evidence type="ECO:0000313" key="2">
    <source>
        <dbReference type="EMBL" id="EBM8192246.1"/>
    </source>
</evidence>
<dbReference type="EMBL" id="AAGIAU010000021">
    <property type="protein sequence ID" value="EBO2913752.1"/>
    <property type="molecule type" value="Genomic_DNA"/>
</dbReference>
<dbReference type="EMBL" id="AAMKKX010000018">
    <property type="protein sequence ID" value="EDI2827299.1"/>
    <property type="molecule type" value="Genomic_DNA"/>
</dbReference>
<dbReference type="EMBL" id="AAHYAO010000013">
    <property type="protein sequence ID" value="ECB5815096.1"/>
    <property type="molecule type" value="Genomic_DNA"/>
</dbReference>
<evidence type="ECO:0000313" key="44">
    <source>
        <dbReference type="Proteomes" id="UP000322839"/>
    </source>
</evidence>
<dbReference type="EMBL" id="AAGHXH010000032">
    <property type="protein sequence ID" value="EBO2495362.1"/>
    <property type="molecule type" value="Genomic_DNA"/>
</dbReference>
<dbReference type="EMBL" id="AAMEYE010000033">
    <property type="protein sequence ID" value="EDG6699877.1"/>
    <property type="molecule type" value="Genomic_DNA"/>
</dbReference>
<dbReference type="EMBL" id="AALRRQ010000022">
    <property type="protein sequence ID" value="EDC6716851.1"/>
    <property type="molecule type" value="Genomic_DNA"/>
</dbReference>
<evidence type="ECO:0000313" key="28">
    <source>
        <dbReference type="EMBL" id="EDG1030282.1"/>
    </source>
</evidence>
<dbReference type="EMBL" id="AAGDWY010000025">
    <property type="protein sequence ID" value="EBM8422584.1"/>
    <property type="molecule type" value="Genomic_DNA"/>
</dbReference>
<dbReference type="EMBL" id="SQSB01000013">
    <property type="protein sequence ID" value="KAA8312208.1"/>
    <property type="molecule type" value="Genomic_DNA"/>
</dbReference>
<evidence type="ECO:0000313" key="29">
    <source>
        <dbReference type="EMBL" id="EDG6699877.1"/>
    </source>
</evidence>
<evidence type="ECO:0000313" key="20">
    <source>
        <dbReference type="EMBL" id="ECW6042750.1"/>
    </source>
</evidence>
<evidence type="ECO:0000313" key="26">
    <source>
        <dbReference type="EMBL" id="EDC6716851.1"/>
    </source>
</evidence>
<dbReference type="EMBL" id="AAGHPP010000025">
    <property type="protein sequence ID" value="EBO1574052.1"/>
    <property type="molecule type" value="Genomic_DNA"/>
</dbReference>
<dbReference type="EMBL" id="AAGDUG010000008">
    <property type="protein sequence ID" value="EBM8101387.1"/>
    <property type="molecule type" value="Genomic_DNA"/>
</dbReference>
<dbReference type="Proteomes" id="UP000322839">
    <property type="component" value="Unassembled WGS sequence"/>
</dbReference>
<evidence type="ECO:0000313" key="39">
    <source>
        <dbReference type="EMBL" id="EDI3730497.1"/>
    </source>
</evidence>
<name>A0A5Q7EIZ6_SALET</name>
<evidence type="ECO:0000313" key="10">
    <source>
        <dbReference type="EMBL" id="EBO1631824.1"/>
    </source>
</evidence>
<dbReference type="EMBL" id="AAGHXO010000034">
    <property type="protein sequence ID" value="EBO2526482.1"/>
    <property type="molecule type" value="Genomic_DNA"/>
</dbReference>
<evidence type="ECO:0000313" key="22">
    <source>
        <dbReference type="EMBL" id="EDA6269554.1"/>
    </source>
</evidence>
<evidence type="ECO:0000313" key="25">
    <source>
        <dbReference type="EMBL" id="EDB8563185.1"/>
    </source>
</evidence>
<dbReference type="EMBL" id="AAGEHN010000019">
    <property type="protein sequence ID" value="EBM9688649.1"/>
    <property type="molecule type" value="Genomic_DNA"/>
</dbReference>
<dbReference type="EMBL" id="AAMARF010000026">
    <property type="protein sequence ID" value="EDF3874563.1"/>
    <property type="molecule type" value="Genomic_DNA"/>
</dbReference>
<dbReference type="EMBL" id="AAMKVI010000027">
    <property type="protein sequence ID" value="EDI4077751.1"/>
    <property type="molecule type" value="Genomic_DNA"/>
</dbReference>
<evidence type="ECO:0000313" key="13">
    <source>
        <dbReference type="EMBL" id="EBO2495362.1"/>
    </source>
</evidence>
<evidence type="ECO:0000313" key="24">
    <source>
        <dbReference type="EMBL" id="EDB8289569.1"/>
    </source>
</evidence>
<evidence type="ECO:0000313" key="11">
    <source>
        <dbReference type="EMBL" id="EBO1896523.1"/>
    </source>
</evidence>
<evidence type="ECO:0000313" key="9">
    <source>
        <dbReference type="EMBL" id="EBO1574052.1"/>
    </source>
</evidence>
<evidence type="ECO:0000313" key="36">
    <source>
        <dbReference type="EMBL" id="EDH7971490.1"/>
    </source>
</evidence>
<evidence type="ECO:0000313" key="7">
    <source>
        <dbReference type="EMBL" id="EBN3585018.1"/>
    </source>
</evidence>
<dbReference type="Proteomes" id="UP000839714">
    <property type="component" value="Unassembled WGS sequence"/>
</dbReference>
<dbReference type="EMBL" id="AAGHQA010000012">
    <property type="protein sequence ID" value="EBO1631824.1"/>
    <property type="molecule type" value="Genomic_DNA"/>
</dbReference>
<sequence length="63" mass="7348">MPPLSNSNYFGYMFFREPYRIAPCYQACGCNITIPKRNGIQKTSIMNEENLLRDWIQIIVESA</sequence>
<evidence type="ECO:0000313" key="6">
    <source>
        <dbReference type="EMBL" id="EBN0512464.1"/>
    </source>
</evidence>
<gene>
    <name evidence="23" type="ORF">A9W30_06480</name>
    <name evidence="20" type="ORF">AKH67_09510</name>
    <name evidence="6" type="ORF">ALX47_21175</name>
    <name evidence="21" type="ORF">ALZ48_22625</name>
    <name evidence="7" type="ORF">ASH16_18825</name>
    <name evidence="22" type="ORF">AYO62_21685</name>
    <name evidence="27" type="ORF">B0D29_20760</name>
    <name evidence="28" type="ORF">B6C64_11980</name>
    <name evidence="29" type="ORF">B8184_21685</name>
    <name evidence="30" type="ORF">B9R05_21295</name>
    <name evidence="24" type="ORF">BCO88_15060</name>
    <name evidence="25" type="ORF">BCP44_21780</name>
    <name evidence="26" type="ORF">BH531_20700</name>
    <name evidence="31" type="ORF">CAH52_21000</name>
    <name evidence="32" type="ORF">CAH86_19530</name>
    <name evidence="34" type="ORF">CB071_21815</name>
    <name evidence="33" type="ORF">CBQ06_19965</name>
    <name evidence="35" type="ORF">CBZ91_20165</name>
    <name evidence="36" type="ORF">CCH07_18885</name>
    <name evidence="37" type="ORF">CCW64_17960</name>
    <name evidence="38" type="ORF">CDJ86_19080</name>
    <name evidence="41" type="ORF">CE351_21050</name>
    <name evidence="39" type="ORF">CEB89_19155</name>
    <name evidence="40" type="ORF">CED36_20435</name>
    <name evidence="42" type="ORF">CFL54_19100</name>
    <name evidence="8" type="ORF">D6J12_15355</name>
    <name evidence="19" type="ORF">E2A04_20655</name>
    <name evidence="2" type="ORF">E2K49_18415</name>
    <name evidence="11" type="ORF">E2K50_16520</name>
    <name evidence="12" type="ORF">E3B48_17380</name>
    <name evidence="43" type="ORF">E4679_22235</name>
    <name evidence="3" type="ORF">E4J19_19275</name>
    <name evidence="17" type="ORF">EA075_17395</name>
    <name evidence="9" type="ORF">EIC51_15320</name>
    <name evidence="10" type="ORF">EOV29_08990</name>
    <name evidence="1" type="ORF">EYU37_03825</name>
    <name evidence="18" type="ORF">EZK82_08900</name>
    <name evidence="4" type="ORF">FA713_20060</name>
    <name evidence="13" type="ORF">FA719_21395</name>
    <name evidence="14" type="ORF">FBD64_14780</name>
    <name evidence="15" type="ORF">FDQ73_15955</name>
    <name evidence="5" type="ORF">GL28_20050</name>
    <name evidence="16" type="ORF">JF21_22295</name>
</gene>
<evidence type="ECO:0000313" key="27">
    <source>
        <dbReference type="EMBL" id="EDF3874563.1"/>
    </source>
</evidence>
<dbReference type="EMBL" id="AAGHMS010000034">
    <property type="protein sequence ID" value="EBO1204348.1"/>
    <property type="molecule type" value="Genomic_DNA"/>
</dbReference>
<reference evidence="43 44" key="4">
    <citation type="journal article" date="2019" name="Proc. Natl. Acad. Sci. U.S.A.">
        <title>Microbiome composition shapes rapid genomic adaptation of Drosophila melanogaster.</title>
        <authorList>
            <person name="Rudman S.M."/>
            <person name="Greenblum S."/>
            <person name="Hughes R.C."/>
            <person name="Rajpurohit S."/>
            <person name="Kiratli O."/>
            <person name="Lowder D.B."/>
            <person name="Lemmon S.G."/>
            <person name="Petrov D.A."/>
            <person name="Chaston J.M."/>
            <person name="Schmidt P."/>
        </authorList>
    </citation>
    <scope>NUCLEOTIDE SEQUENCE [LARGE SCALE GENOMIC DNA]</scope>
    <source>
        <strain evidence="43 44">ME2L-19-11</strain>
    </source>
</reference>
<evidence type="ECO:0000313" key="42">
    <source>
        <dbReference type="EMBL" id="EDI6915237.1"/>
    </source>
</evidence>
<reference evidence="22" key="3">
    <citation type="submission" date="2018-07" db="EMBL/GenBank/DDBJ databases">
        <authorList>
            <consortium name="NARMS: The National Antimicrobial Resistance Monitoring System"/>
        </authorList>
    </citation>
    <scope>NUCLEOTIDE SEQUENCE</scope>
    <source>
        <strain evidence="23">CVM N42332</strain>
        <strain evidence="24">CVM N56557</strain>
        <strain evidence="25">CVM N58670</strain>
        <strain evidence="26">CVM N62967</strain>
        <strain evidence="19">FSIS11918308</strain>
        <strain evidence="22">FSIS1505221</strain>
        <strain evidence="28">FSIS1710719</strain>
    </source>
</reference>
<reference evidence="21" key="1">
    <citation type="submission" date="2018-07" db="EMBL/GenBank/DDBJ databases">
        <authorList>
            <consortium name="PulseNet: The National Subtyping Network for Foodborne Disease Surveillance"/>
            <person name="Tarr C.L."/>
            <person name="Trees E."/>
            <person name="Katz L.S."/>
            <person name="Carleton-Romer H.A."/>
            <person name="Stroika S."/>
            <person name="Kucerova Z."/>
            <person name="Roache K.F."/>
            <person name="Sabol A.L."/>
            <person name="Besser J."/>
            <person name="Gerner-Smidt P."/>
        </authorList>
    </citation>
    <scope>NUCLEOTIDE SEQUENCE</scope>
    <source>
        <strain evidence="21">PNUSAS000719</strain>
        <strain evidence="35">PNUSAS013139</strain>
    </source>
</reference>
<dbReference type="EMBL" id="AAGEBN010000027">
    <property type="protein sequence ID" value="EBM8871008.1"/>
    <property type="molecule type" value="Genomic_DNA"/>
</dbReference>
<dbReference type="EMBL" id="AAMKTN010000033">
    <property type="protein sequence ID" value="EDI3730497.1"/>
    <property type="molecule type" value="Genomic_DNA"/>
</dbReference>
<evidence type="ECO:0000313" key="34">
    <source>
        <dbReference type="EMBL" id="EDH5129846.1"/>
    </source>
</evidence>
<dbReference type="EMBL" id="AALOWW010000023">
    <property type="protein sequence ID" value="EDB8563185.1"/>
    <property type="molecule type" value="Genomic_DNA"/>
</dbReference>